<keyword evidence="4" id="KW-0472">Membrane</keyword>
<reference evidence="6 7" key="1">
    <citation type="journal article" date="2013" name="Front. Plant Sci.">
        <title>The Reference Genome of the Halophytic Plant Eutrema salsugineum.</title>
        <authorList>
            <person name="Yang R."/>
            <person name="Jarvis D.E."/>
            <person name="Chen H."/>
            <person name="Beilstein M.A."/>
            <person name="Grimwood J."/>
            <person name="Jenkins J."/>
            <person name="Shu S."/>
            <person name="Prochnik S."/>
            <person name="Xin M."/>
            <person name="Ma C."/>
            <person name="Schmutz J."/>
            <person name="Wing R.A."/>
            <person name="Mitchell-Olds T."/>
            <person name="Schumaker K.S."/>
            <person name="Wang X."/>
        </authorList>
    </citation>
    <scope>NUCLEOTIDE SEQUENCE [LARGE SCALE GENOMIC DNA]</scope>
</reference>
<dbReference type="PANTHER" id="PTHR45719:SF28">
    <property type="entry name" value="GLYCOSYLTRANSFERASE FAMILY 14 PROTEIN"/>
    <property type="match status" value="1"/>
</dbReference>
<accession>V4JS62</accession>
<dbReference type="STRING" id="72664.V4JS62"/>
<dbReference type="GO" id="GO:0015020">
    <property type="term" value="F:glucuronosyltransferase activity"/>
    <property type="evidence" value="ECO:0007669"/>
    <property type="project" value="InterPro"/>
</dbReference>
<dbReference type="Gramene" id="ESQ28095">
    <property type="protein sequence ID" value="ESQ28095"/>
    <property type="gene ID" value="EUTSA_v10019776mg"/>
</dbReference>
<evidence type="ECO:0000313" key="7">
    <source>
        <dbReference type="Proteomes" id="UP000030689"/>
    </source>
</evidence>
<comment type="subcellular location">
    <subcellularLocation>
        <location evidence="1">Membrane</location>
        <topology evidence="1">Single-pass type II membrane protein</topology>
    </subcellularLocation>
</comment>
<keyword evidence="3" id="KW-0808">Transferase</keyword>
<sequence>LSHVFASVNRSVNFIDHTGDLAWKESQRIKPIVVDPALYLARRTQLFTATEKRPTPDAFKVFTGNRFSSLKYFLWLHSPPNVHNRFHSNEIGMCCWFVVSRRLAMDCTEQIFP</sequence>
<keyword evidence="2" id="KW-0328">Glycosyltransferase</keyword>
<evidence type="ECO:0000256" key="4">
    <source>
        <dbReference type="ARBA" id="ARBA00023136"/>
    </source>
</evidence>
<dbReference type="InterPro" id="IPR044610">
    <property type="entry name" value="GLCAT14A/B/C"/>
</dbReference>
<dbReference type="PANTHER" id="PTHR45719">
    <property type="entry name" value="GLYCOSYLTRANSFERASE"/>
    <property type="match status" value="1"/>
</dbReference>
<feature type="non-terminal residue" evidence="6">
    <location>
        <position position="1"/>
    </location>
</feature>
<dbReference type="KEGG" id="eus:EUTSA_v10019776mg"/>
<dbReference type="InterPro" id="IPR003406">
    <property type="entry name" value="Glyco_trans_14"/>
</dbReference>
<evidence type="ECO:0000256" key="2">
    <source>
        <dbReference type="ARBA" id="ARBA00022676"/>
    </source>
</evidence>
<evidence type="ECO:0000313" key="6">
    <source>
        <dbReference type="EMBL" id="ESQ28095.1"/>
    </source>
</evidence>
<evidence type="ECO:0000256" key="5">
    <source>
        <dbReference type="ARBA" id="ARBA00023180"/>
    </source>
</evidence>
<dbReference type="Pfam" id="PF02485">
    <property type="entry name" value="Branch"/>
    <property type="match status" value="1"/>
</dbReference>
<name>V4JS62_EUTSA</name>
<evidence type="ECO:0000256" key="1">
    <source>
        <dbReference type="ARBA" id="ARBA00004606"/>
    </source>
</evidence>
<keyword evidence="7" id="KW-1185">Reference proteome</keyword>
<organism evidence="6 7">
    <name type="scientific">Eutrema salsugineum</name>
    <name type="common">Saltwater cress</name>
    <name type="synonym">Sisymbrium salsugineum</name>
    <dbReference type="NCBI Taxonomy" id="72664"/>
    <lineage>
        <taxon>Eukaryota</taxon>
        <taxon>Viridiplantae</taxon>
        <taxon>Streptophyta</taxon>
        <taxon>Embryophyta</taxon>
        <taxon>Tracheophyta</taxon>
        <taxon>Spermatophyta</taxon>
        <taxon>Magnoliopsida</taxon>
        <taxon>eudicotyledons</taxon>
        <taxon>Gunneridae</taxon>
        <taxon>Pentapetalae</taxon>
        <taxon>rosids</taxon>
        <taxon>malvids</taxon>
        <taxon>Brassicales</taxon>
        <taxon>Brassicaceae</taxon>
        <taxon>Eutremeae</taxon>
        <taxon>Eutrema</taxon>
    </lineage>
</organism>
<dbReference type="GO" id="GO:0016020">
    <property type="term" value="C:membrane"/>
    <property type="evidence" value="ECO:0007669"/>
    <property type="project" value="UniProtKB-SubCell"/>
</dbReference>
<dbReference type="Proteomes" id="UP000030689">
    <property type="component" value="Unassembled WGS sequence"/>
</dbReference>
<dbReference type="EMBL" id="KI517953">
    <property type="protein sequence ID" value="ESQ28095.1"/>
    <property type="molecule type" value="Genomic_DNA"/>
</dbReference>
<gene>
    <name evidence="6" type="ORF">EUTSA_v10019776mg</name>
</gene>
<keyword evidence="5" id="KW-0325">Glycoprotein</keyword>
<proteinExistence type="predicted"/>
<evidence type="ECO:0000256" key="3">
    <source>
        <dbReference type="ARBA" id="ARBA00022679"/>
    </source>
</evidence>
<dbReference type="eggNOG" id="KOG0799">
    <property type="taxonomic scope" value="Eukaryota"/>
</dbReference>
<protein>
    <submittedName>
        <fullName evidence="6">Uncharacterized protein</fullName>
    </submittedName>
</protein>
<dbReference type="AlphaFoldDB" id="V4JS62"/>